<dbReference type="PATRIC" id="fig|294.195.peg.2796"/>
<feature type="region of interest" description="Disordered" evidence="1">
    <location>
        <begin position="44"/>
        <end position="69"/>
    </location>
</feature>
<accession>A0A109KVP7</accession>
<reference evidence="2 3" key="1">
    <citation type="submission" date="2015-05" db="EMBL/GenBank/DDBJ databases">
        <title>A genomic and transcriptomic approach to investigate the blue pigment phenotype in Pseudomonas fluorescens.</title>
        <authorList>
            <person name="Andreani N.A."/>
            <person name="Cardazzo B."/>
        </authorList>
    </citation>
    <scope>NUCLEOTIDE SEQUENCE [LARGE SCALE GENOMIC DNA]</scope>
    <source>
        <strain evidence="2 3">Ps_40</strain>
    </source>
</reference>
<proteinExistence type="predicted"/>
<dbReference type="AlphaFoldDB" id="A0A109KVP7"/>
<evidence type="ECO:0000313" key="2">
    <source>
        <dbReference type="EMBL" id="KWV76277.1"/>
    </source>
</evidence>
<organism evidence="2 3">
    <name type="scientific">Pseudomonas fluorescens</name>
    <dbReference type="NCBI Taxonomy" id="294"/>
    <lineage>
        <taxon>Bacteria</taxon>
        <taxon>Pseudomonadati</taxon>
        <taxon>Pseudomonadota</taxon>
        <taxon>Gammaproteobacteria</taxon>
        <taxon>Pseudomonadales</taxon>
        <taxon>Pseudomonadaceae</taxon>
        <taxon>Pseudomonas</taxon>
    </lineage>
</organism>
<gene>
    <name evidence="2" type="ORF">PFL603g_02617</name>
</gene>
<name>A0A109KVP7_PSEFL</name>
<comment type="caution">
    <text evidence="2">The sequence shown here is derived from an EMBL/GenBank/DDBJ whole genome shotgun (WGS) entry which is preliminary data.</text>
</comment>
<sequence>MLAKNVNNNARFLNKRGAGEFFASKLAPTENYWHSGTGIALSIHHPENRSMRYPPTQSRPHKKVRTRSVGTFSHGLIKTCVFLSGSATQSHTGH</sequence>
<evidence type="ECO:0000256" key="1">
    <source>
        <dbReference type="SAM" id="MobiDB-lite"/>
    </source>
</evidence>
<dbReference type="Proteomes" id="UP000063434">
    <property type="component" value="Unassembled WGS sequence"/>
</dbReference>
<protein>
    <submittedName>
        <fullName evidence="2">Uncharacterized protein</fullName>
    </submittedName>
</protein>
<dbReference type="EMBL" id="LCYC01000039">
    <property type="protein sequence ID" value="KWV76277.1"/>
    <property type="molecule type" value="Genomic_DNA"/>
</dbReference>
<evidence type="ECO:0000313" key="3">
    <source>
        <dbReference type="Proteomes" id="UP000063434"/>
    </source>
</evidence>